<proteinExistence type="predicted"/>
<dbReference type="AlphaFoldDB" id="A0AAX4KIG2"/>
<keyword evidence="2" id="KW-1185">Reference proteome</keyword>
<gene>
    <name evidence="1" type="ORF">V865_003999</name>
</gene>
<evidence type="ECO:0000313" key="2">
    <source>
        <dbReference type="Proteomes" id="UP001358614"/>
    </source>
</evidence>
<organism evidence="1 2">
    <name type="scientific">Kwoniella europaea PYCC6329</name>
    <dbReference type="NCBI Taxonomy" id="1423913"/>
    <lineage>
        <taxon>Eukaryota</taxon>
        <taxon>Fungi</taxon>
        <taxon>Dikarya</taxon>
        <taxon>Basidiomycota</taxon>
        <taxon>Agaricomycotina</taxon>
        <taxon>Tremellomycetes</taxon>
        <taxon>Tremellales</taxon>
        <taxon>Cryptococcaceae</taxon>
        <taxon>Kwoniella</taxon>
    </lineage>
</organism>
<evidence type="ECO:0008006" key="3">
    <source>
        <dbReference type="Google" id="ProtNLM"/>
    </source>
</evidence>
<sequence length="209" mass="22967">MASQRQSTIDQVSPYSLQTVSERAPACPGGSPSPVVFPPRPSIPLTSRYEYALNYTDIGGSSSTFPVRIFNAYTTSVGFASNGYLRFTYYTVAPYQTALGSWPTSGDYALSQFTNHTFTYTWQSSLASDIRQRIGFTLYYTTDTPGIFYIWYDYVLSKTTGDQALIGAYGSGFSKPYNITYSQNTPGKIHAGMRLAFDTNCNGSSITVG</sequence>
<dbReference type="KEGG" id="ker:91102801"/>
<name>A0AAX4KIG2_9TREE</name>
<reference evidence="1 2" key="1">
    <citation type="submission" date="2024-01" db="EMBL/GenBank/DDBJ databases">
        <title>Comparative genomics of Cryptococcus and Kwoniella reveals pathogenesis evolution and contrasting modes of karyotype evolution via chromosome fusion or intercentromeric recombination.</title>
        <authorList>
            <person name="Coelho M.A."/>
            <person name="David-Palma M."/>
            <person name="Shea T."/>
            <person name="Bowers K."/>
            <person name="McGinley-Smith S."/>
            <person name="Mohammad A.W."/>
            <person name="Gnirke A."/>
            <person name="Yurkov A.M."/>
            <person name="Nowrousian M."/>
            <person name="Sun S."/>
            <person name="Cuomo C.A."/>
            <person name="Heitman J."/>
        </authorList>
    </citation>
    <scope>NUCLEOTIDE SEQUENCE [LARGE SCALE GENOMIC DNA]</scope>
    <source>
        <strain evidence="1 2">PYCC6329</strain>
    </source>
</reference>
<protein>
    <recommendedName>
        <fullName evidence="3">PA14 domain-containing protein</fullName>
    </recommendedName>
</protein>
<dbReference type="RefSeq" id="XP_066083881.1">
    <property type="nucleotide sequence ID" value="XM_066227784.1"/>
</dbReference>
<accession>A0AAX4KIG2</accession>
<dbReference type="GeneID" id="91102801"/>
<dbReference type="EMBL" id="CP144089">
    <property type="protein sequence ID" value="WWD05914.1"/>
    <property type="molecule type" value="Genomic_DNA"/>
</dbReference>
<dbReference type="Proteomes" id="UP001358614">
    <property type="component" value="Chromosome 1"/>
</dbReference>
<evidence type="ECO:0000313" key="1">
    <source>
        <dbReference type="EMBL" id="WWD05914.1"/>
    </source>
</evidence>